<dbReference type="Proteomes" id="UP000769617">
    <property type="component" value="Unassembled WGS sequence"/>
</dbReference>
<name>A0ABS6ZQH4_9GAMM</name>
<dbReference type="PANTHER" id="PTHR33558:SF1">
    <property type="entry name" value="GLUTAREDOXIN-LIKE PROTEIN C5ORF63 HOMOLOG"/>
    <property type="match status" value="1"/>
</dbReference>
<dbReference type="PANTHER" id="PTHR33558">
    <property type="entry name" value="GLUTAREDOXIN-LIKE PROTEIN C5ORF63 HOMOLOG"/>
    <property type="match status" value="1"/>
</dbReference>
<proteinExistence type="predicted"/>
<protein>
    <submittedName>
        <fullName evidence="2">Glutaredoxin family protein</fullName>
    </submittedName>
</protein>
<dbReference type="InterPro" id="IPR036249">
    <property type="entry name" value="Thioredoxin-like_sf"/>
</dbReference>
<sequence length="118" mass="13587">MNQLTLYTTLGCHLCEQLEALLENLHRGEYRLVRVEISEDEALMARYGVRIPVLVDAAGDELDRGFEPSRLAAWLAERRRLDGSAWRRLQASELGPEARVQEEQVPTKQRPRGRRYLG</sequence>
<dbReference type="InterPro" id="IPR008554">
    <property type="entry name" value="Glutaredoxin-like"/>
</dbReference>
<evidence type="ECO:0000256" key="1">
    <source>
        <dbReference type="SAM" id="MobiDB-lite"/>
    </source>
</evidence>
<dbReference type="SUPFAM" id="SSF52833">
    <property type="entry name" value="Thioredoxin-like"/>
    <property type="match status" value="1"/>
</dbReference>
<keyword evidence="3" id="KW-1185">Reference proteome</keyword>
<dbReference type="EMBL" id="JAHYCA010000005">
    <property type="protein sequence ID" value="MBW6392324.1"/>
    <property type="molecule type" value="Genomic_DNA"/>
</dbReference>
<evidence type="ECO:0000313" key="2">
    <source>
        <dbReference type="EMBL" id="MBW6392324.1"/>
    </source>
</evidence>
<dbReference type="Gene3D" id="3.40.30.10">
    <property type="entry name" value="Glutaredoxin"/>
    <property type="match status" value="1"/>
</dbReference>
<gene>
    <name evidence="2" type="ORF">KPL81_14315</name>
</gene>
<comment type="caution">
    <text evidence="2">The sequence shown here is derived from an EMBL/GenBank/DDBJ whole genome shotgun (WGS) entry which is preliminary data.</text>
</comment>
<feature type="compositionally biased region" description="Basic residues" evidence="1">
    <location>
        <begin position="109"/>
        <end position="118"/>
    </location>
</feature>
<reference evidence="2 3" key="1">
    <citation type="submission" date="2021-07" db="EMBL/GenBank/DDBJ databases">
        <authorList>
            <person name="So Y."/>
        </authorList>
    </citation>
    <scope>NUCLEOTIDE SEQUENCE [LARGE SCALE GENOMIC DNA]</scope>
    <source>
        <strain evidence="2 3">Y3S6</strain>
    </source>
</reference>
<dbReference type="InterPro" id="IPR052565">
    <property type="entry name" value="Glutaredoxin-like_YDR286C"/>
</dbReference>
<organism evidence="2 3">
    <name type="scientific">Billgrantia antri</name>
    <dbReference type="NCBI Taxonomy" id="2846777"/>
    <lineage>
        <taxon>Bacteria</taxon>
        <taxon>Pseudomonadati</taxon>
        <taxon>Pseudomonadota</taxon>
        <taxon>Gammaproteobacteria</taxon>
        <taxon>Oceanospirillales</taxon>
        <taxon>Halomonadaceae</taxon>
        <taxon>Billgrantia</taxon>
    </lineage>
</organism>
<dbReference type="Pfam" id="PF05768">
    <property type="entry name" value="Glrx-like"/>
    <property type="match status" value="1"/>
</dbReference>
<accession>A0ABS6ZQH4</accession>
<dbReference type="RefSeq" id="WP_219792766.1">
    <property type="nucleotide sequence ID" value="NZ_JAHYCA010000005.1"/>
</dbReference>
<evidence type="ECO:0000313" key="3">
    <source>
        <dbReference type="Proteomes" id="UP000769617"/>
    </source>
</evidence>
<feature type="region of interest" description="Disordered" evidence="1">
    <location>
        <begin position="94"/>
        <end position="118"/>
    </location>
</feature>